<dbReference type="AlphaFoldDB" id="A0A6A6S7I7"/>
<dbReference type="EMBL" id="MU006780">
    <property type="protein sequence ID" value="KAF2643625.1"/>
    <property type="molecule type" value="Genomic_DNA"/>
</dbReference>
<feature type="region of interest" description="Disordered" evidence="1">
    <location>
        <begin position="337"/>
        <end position="435"/>
    </location>
</feature>
<reference evidence="2" key="1">
    <citation type="journal article" date="2020" name="Stud. Mycol.">
        <title>101 Dothideomycetes genomes: a test case for predicting lifestyles and emergence of pathogens.</title>
        <authorList>
            <person name="Haridas S."/>
            <person name="Albert R."/>
            <person name="Binder M."/>
            <person name="Bloem J."/>
            <person name="Labutti K."/>
            <person name="Salamov A."/>
            <person name="Andreopoulos B."/>
            <person name="Baker S."/>
            <person name="Barry K."/>
            <person name="Bills G."/>
            <person name="Bluhm B."/>
            <person name="Cannon C."/>
            <person name="Castanera R."/>
            <person name="Culley D."/>
            <person name="Daum C."/>
            <person name="Ezra D."/>
            <person name="Gonzalez J."/>
            <person name="Henrissat B."/>
            <person name="Kuo A."/>
            <person name="Liang C."/>
            <person name="Lipzen A."/>
            <person name="Lutzoni F."/>
            <person name="Magnuson J."/>
            <person name="Mondo S."/>
            <person name="Nolan M."/>
            <person name="Ohm R."/>
            <person name="Pangilinan J."/>
            <person name="Park H.-J."/>
            <person name="Ramirez L."/>
            <person name="Alfaro M."/>
            <person name="Sun H."/>
            <person name="Tritt A."/>
            <person name="Yoshinaga Y."/>
            <person name="Zwiers L.-H."/>
            <person name="Turgeon B."/>
            <person name="Goodwin S."/>
            <person name="Spatafora J."/>
            <person name="Crous P."/>
            <person name="Grigoriev I."/>
        </authorList>
    </citation>
    <scope>NUCLEOTIDE SEQUENCE</scope>
    <source>
        <strain evidence="2">CBS 473.64</strain>
    </source>
</reference>
<organism evidence="2 3">
    <name type="scientific">Massarina eburnea CBS 473.64</name>
    <dbReference type="NCBI Taxonomy" id="1395130"/>
    <lineage>
        <taxon>Eukaryota</taxon>
        <taxon>Fungi</taxon>
        <taxon>Dikarya</taxon>
        <taxon>Ascomycota</taxon>
        <taxon>Pezizomycotina</taxon>
        <taxon>Dothideomycetes</taxon>
        <taxon>Pleosporomycetidae</taxon>
        <taxon>Pleosporales</taxon>
        <taxon>Massarineae</taxon>
        <taxon>Massarinaceae</taxon>
        <taxon>Massarina</taxon>
    </lineage>
</organism>
<keyword evidence="3" id="KW-1185">Reference proteome</keyword>
<evidence type="ECO:0000313" key="2">
    <source>
        <dbReference type="EMBL" id="KAF2643625.1"/>
    </source>
</evidence>
<feature type="region of interest" description="Disordered" evidence="1">
    <location>
        <begin position="50"/>
        <end position="135"/>
    </location>
</feature>
<name>A0A6A6S7I7_9PLEO</name>
<accession>A0A6A6S7I7</accession>
<sequence>MAAIKRAACPSAYEMSSAKKHINNAGLASDASKYPINTLFDSNIRLDDLTSSADTSPPNASARPKKAAKSPTAKANKAKGKAIPLKHLFDHKPKATGVKPKYNEAWGRKPFPGPNGLQPHPDQPPAHSSNGQTVPALWEDRKYRYKKGSRFVKSFRKGLDIAGDGPDLDQEDLLTMTLIDMRPKSKKDSTPRRVPEYYVYPLGRPLDWDNKQAIKALNDRRQQAIERITLDKNWTMIERECLASIFRENPDVSILEATERFNARFMNQDFAMSTAFAWDNLSDGRTVESVRHEYLMFRELYNAGVAPQKKELADKSDDGKAASKKLIEVFGKPDAALLRDIGDDSDEGSEKPKKARTPPNKPDVTMSMDRNEATESTLSEYDVELLALAGALDEDEHSQPQEGHPRPQQKGTYIEPASSRRDIQENYSDDDDEEL</sequence>
<gene>
    <name evidence="2" type="ORF">P280DRAFT_505712</name>
</gene>
<protein>
    <submittedName>
        <fullName evidence="2">Uncharacterized protein</fullName>
    </submittedName>
</protein>
<proteinExistence type="predicted"/>
<dbReference type="Proteomes" id="UP000799753">
    <property type="component" value="Unassembled WGS sequence"/>
</dbReference>
<evidence type="ECO:0000313" key="3">
    <source>
        <dbReference type="Proteomes" id="UP000799753"/>
    </source>
</evidence>
<dbReference type="OrthoDB" id="3786150at2759"/>
<evidence type="ECO:0000256" key="1">
    <source>
        <dbReference type="SAM" id="MobiDB-lite"/>
    </source>
</evidence>